<sequence>MLVLTSEKLVDDFKRKHKIAGPAYPEILTDATFNKKVLESLQQTARDAGRKSFEVVKTVKLLGDEWTPENGALTAAMKLKRSAIDKRYEKEIQELFSEE</sequence>
<keyword evidence="2" id="KW-1185">Reference proteome</keyword>
<gene>
    <name evidence="1" type="ORF">ADEAN_001053100</name>
</gene>
<reference evidence="1 2" key="1">
    <citation type="submission" date="2020-08" db="EMBL/GenBank/DDBJ databases">
        <authorList>
            <person name="Newling K."/>
            <person name="Davey J."/>
            <person name="Forrester S."/>
        </authorList>
    </citation>
    <scope>NUCLEOTIDE SEQUENCE [LARGE SCALE GENOMIC DNA]</scope>
    <source>
        <strain evidence="2">Crithidia deanei Carvalho (ATCC PRA-265)</strain>
    </source>
</reference>
<organism evidence="1 2">
    <name type="scientific">Angomonas deanei</name>
    <dbReference type="NCBI Taxonomy" id="59799"/>
    <lineage>
        <taxon>Eukaryota</taxon>
        <taxon>Discoba</taxon>
        <taxon>Euglenozoa</taxon>
        <taxon>Kinetoplastea</taxon>
        <taxon>Metakinetoplastina</taxon>
        <taxon>Trypanosomatida</taxon>
        <taxon>Trypanosomatidae</taxon>
        <taxon>Strigomonadinae</taxon>
        <taxon>Angomonas</taxon>
    </lineage>
</organism>
<evidence type="ECO:0000313" key="2">
    <source>
        <dbReference type="Proteomes" id="UP000515908"/>
    </source>
</evidence>
<dbReference type="GO" id="GO:0005783">
    <property type="term" value="C:endoplasmic reticulum"/>
    <property type="evidence" value="ECO:0007669"/>
    <property type="project" value="TreeGrafter"/>
</dbReference>
<dbReference type="GO" id="GO:0004467">
    <property type="term" value="F:long-chain fatty acid-CoA ligase activity"/>
    <property type="evidence" value="ECO:0007669"/>
    <property type="project" value="TreeGrafter"/>
</dbReference>
<dbReference type="PANTHER" id="PTHR43272:SF105">
    <property type="entry name" value="ACYL COA SYNTHETASE, PUTATIVE-RELATED"/>
    <property type="match status" value="1"/>
</dbReference>
<dbReference type="AlphaFoldDB" id="A0A7G2CXG1"/>
<protein>
    <submittedName>
        <fullName evidence="1">Uncharacterized protein</fullName>
    </submittedName>
</protein>
<accession>A0A7G2CXG1</accession>
<dbReference type="PANTHER" id="PTHR43272">
    <property type="entry name" value="LONG-CHAIN-FATTY-ACID--COA LIGASE"/>
    <property type="match status" value="1"/>
</dbReference>
<name>A0A7G2CXG1_9TRYP</name>
<dbReference type="VEuPathDB" id="TriTrypDB:ADEAN_001053100"/>
<proteinExistence type="predicted"/>
<evidence type="ECO:0000313" key="1">
    <source>
        <dbReference type="EMBL" id="CAD2222972.1"/>
    </source>
</evidence>
<dbReference type="GO" id="GO:0016020">
    <property type="term" value="C:membrane"/>
    <property type="evidence" value="ECO:0007669"/>
    <property type="project" value="TreeGrafter"/>
</dbReference>
<dbReference type="EMBL" id="LR877173">
    <property type="protein sequence ID" value="CAD2222972.1"/>
    <property type="molecule type" value="Genomic_DNA"/>
</dbReference>
<dbReference type="Proteomes" id="UP000515908">
    <property type="component" value="Chromosome 29"/>
</dbReference>